<proteinExistence type="predicted"/>
<sequence>MNSIQYYKDCNNFIDHPLAPLFYQFVETLEKRGFYKEAEDLQVIAEKYYLPENRTIILKIIIEMQKAAVSDEETKLEQLLQQL</sequence>
<dbReference type="Proteomes" id="UP001291687">
    <property type="component" value="Unassembled WGS sequence"/>
</dbReference>
<gene>
    <name evidence="1" type="ORF">Megvenef_01660</name>
</gene>
<reference evidence="1 2" key="1">
    <citation type="submission" date="2023-03" db="EMBL/GenBank/DDBJ databases">
        <title>Host association and intracellularity evolved multiple times independently in the Rickettsiales.</title>
        <authorList>
            <person name="Castelli M."/>
            <person name="Nardi T."/>
            <person name="Gammuto L."/>
            <person name="Bellinzona G."/>
            <person name="Sabaneyeva E."/>
            <person name="Potekhin A."/>
            <person name="Serra V."/>
            <person name="Petroni G."/>
            <person name="Sassera D."/>
        </authorList>
    </citation>
    <scope>NUCLEOTIDE SEQUENCE [LARGE SCALE GENOMIC DNA]</scope>
    <source>
        <strain evidence="1 2">Sr 2-6</strain>
    </source>
</reference>
<keyword evidence="2" id="KW-1185">Reference proteome</keyword>
<organism evidence="1 2">
    <name type="scientific">Candidatus Megaera venefica</name>
    <dbReference type="NCBI Taxonomy" id="2055910"/>
    <lineage>
        <taxon>Bacteria</taxon>
        <taxon>Pseudomonadati</taxon>
        <taxon>Pseudomonadota</taxon>
        <taxon>Alphaproteobacteria</taxon>
        <taxon>Rickettsiales</taxon>
        <taxon>Rickettsiaceae</taxon>
        <taxon>Candidatus Megaera</taxon>
    </lineage>
</organism>
<name>A0ABU5NET6_9RICK</name>
<dbReference type="RefSeq" id="WP_322777589.1">
    <property type="nucleotide sequence ID" value="NZ_JARJFB010000210.1"/>
</dbReference>
<comment type="caution">
    <text evidence="1">The sequence shown here is derived from an EMBL/GenBank/DDBJ whole genome shotgun (WGS) entry which is preliminary data.</text>
</comment>
<dbReference type="EMBL" id="JARJFB010000210">
    <property type="protein sequence ID" value="MEA0971676.1"/>
    <property type="molecule type" value="Genomic_DNA"/>
</dbReference>
<evidence type="ECO:0000313" key="1">
    <source>
        <dbReference type="EMBL" id="MEA0971676.1"/>
    </source>
</evidence>
<protein>
    <submittedName>
        <fullName evidence="1">Uncharacterized protein</fullName>
    </submittedName>
</protein>
<accession>A0ABU5NET6</accession>
<evidence type="ECO:0000313" key="2">
    <source>
        <dbReference type="Proteomes" id="UP001291687"/>
    </source>
</evidence>